<evidence type="ECO:0000313" key="1">
    <source>
        <dbReference type="EMBL" id="KAH6641252.1"/>
    </source>
</evidence>
<dbReference type="Proteomes" id="UP000724584">
    <property type="component" value="Unassembled WGS sequence"/>
</dbReference>
<dbReference type="EMBL" id="JAGIZQ010000002">
    <property type="protein sequence ID" value="KAH6641252.1"/>
    <property type="molecule type" value="Genomic_DNA"/>
</dbReference>
<sequence>MLYLLSTWVSPLFLTRPQPTMNVMQLVQNIPKNAEISNAKMQDQMPKTPNNPCRLINAQIYTAVYIRLYRPL</sequence>
<gene>
    <name evidence="1" type="ORF">F5144DRAFT_126351</name>
</gene>
<comment type="caution">
    <text evidence="1">The sequence shown here is derived from an EMBL/GenBank/DDBJ whole genome shotgun (WGS) entry which is preliminary data.</text>
</comment>
<proteinExistence type="predicted"/>
<keyword evidence="2" id="KW-1185">Reference proteome</keyword>
<protein>
    <submittedName>
        <fullName evidence="1">Uncharacterized protein</fullName>
    </submittedName>
</protein>
<organism evidence="1 2">
    <name type="scientific">Chaetomium tenue</name>
    <dbReference type="NCBI Taxonomy" id="1854479"/>
    <lineage>
        <taxon>Eukaryota</taxon>
        <taxon>Fungi</taxon>
        <taxon>Dikarya</taxon>
        <taxon>Ascomycota</taxon>
        <taxon>Pezizomycotina</taxon>
        <taxon>Sordariomycetes</taxon>
        <taxon>Sordariomycetidae</taxon>
        <taxon>Sordariales</taxon>
        <taxon>Chaetomiaceae</taxon>
        <taxon>Chaetomium</taxon>
    </lineage>
</organism>
<reference evidence="1 2" key="1">
    <citation type="journal article" date="2021" name="Nat. Commun.">
        <title>Genetic determinants of endophytism in the Arabidopsis root mycobiome.</title>
        <authorList>
            <person name="Mesny F."/>
            <person name="Miyauchi S."/>
            <person name="Thiergart T."/>
            <person name="Pickel B."/>
            <person name="Atanasova L."/>
            <person name="Karlsson M."/>
            <person name="Huettel B."/>
            <person name="Barry K.W."/>
            <person name="Haridas S."/>
            <person name="Chen C."/>
            <person name="Bauer D."/>
            <person name="Andreopoulos W."/>
            <person name="Pangilinan J."/>
            <person name="LaButti K."/>
            <person name="Riley R."/>
            <person name="Lipzen A."/>
            <person name="Clum A."/>
            <person name="Drula E."/>
            <person name="Henrissat B."/>
            <person name="Kohler A."/>
            <person name="Grigoriev I.V."/>
            <person name="Martin F.M."/>
            <person name="Hacquard S."/>
        </authorList>
    </citation>
    <scope>NUCLEOTIDE SEQUENCE [LARGE SCALE GENOMIC DNA]</scope>
    <source>
        <strain evidence="1 2">MPI-SDFR-AT-0079</strain>
    </source>
</reference>
<accession>A0ACB7PH30</accession>
<name>A0ACB7PH30_9PEZI</name>
<evidence type="ECO:0000313" key="2">
    <source>
        <dbReference type="Proteomes" id="UP000724584"/>
    </source>
</evidence>